<dbReference type="GO" id="GO:0003729">
    <property type="term" value="F:mRNA binding"/>
    <property type="evidence" value="ECO:0007669"/>
    <property type="project" value="TreeGrafter"/>
</dbReference>
<dbReference type="PROSITE" id="PS51536">
    <property type="entry name" value="TFG"/>
    <property type="match status" value="1"/>
</dbReference>
<feature type="domain" description="FFD box profile" evidence="5">
    <location>
        <begin position="312"/>
        <end position="328"/>
    </location>
</feature>
<protein>
    <submittedName>
        <fullName evidence="8">Protein LSM14 homolog B</fullName>
    </submittedName>
</protein>
<feature type="region of interest" description="Disordered" evidence="3">
    <location>
        <begin position="208"/>
        <end position="269"/>
    </location>
</feature>
<dbReference type="PANTHER" id="PTHR13586:SF0">
    <property type="entry name" value="TRAILER HITCH, ISOFORM H"/>
    <property type="match status" value="1"/>
</dbReference>
<dbReference type="InterPro" id="IPR025768">
    <property type="entry name" value="TFG_box"/>
</dbReference>
<dbReference type="OrthoDB" id="21539at2759"/>
<evidence type="ECO:0000313" key="9">
    <source>
        <dbReference type="Proteomes" id="UP000053815"/>
    </source>
</evidence>
<dbReference type="PANTHER" id="PTHR13586">
    <property type="entry name" value="SCD6 PROTEIN-RELATED"/>
    <property type="match status" value="1"/>
</dbReference>
<evidence type="ECO:0000259" key="5">
    <source>
        <dbReference type="PROSITE" id="PS51513"/>
    </source>
</evidence>
<dbReference type="STRING" id="91626.A0A0C9MAW3"/>
<dbReference type="GO" id="GO:0033962">
    <property type="term" value="P:P-body assembly"/>
    <property type="evidence" value="ECO:0007669"/>
    <property type="project" value="TreeGrafter"/>
</dbReference>
<feature type="region of interest" description="Disordered" evidence="3">
    <location>
        <begin position="111"/>
        <end position="168"/>
    </location>
</feature>
<feature type="compositionally biased region" description="Polar residues" evidence="3">
    <location>
        <begin position="738"/>
        <end position="752"/>
    </location>
</feature>
<evidence type="ECO:0000256" key="3">
    <source>
        <dbReference type="SAM" id="MobiDB-lite"/>
    </source>
</evidence>
<feature type="compositionally biased region" description="Gly residues" evidence="3">
    <location>
        <begin position="372"/>
        <end position="382"/>
    </location>
</feature>
<dbReference type="PROSITE" id="PS52002">
    <property type="entry name" value="SM"/>
    <property type="match status" value="1"/>
</dbReference>
<dbReference type="InterPro" id="IPR025761">
    <property type="entry name" value="FFD_box"/>
</dbReference>
<dbReference type="Pfam" id="PF12701">
    <property type="entry name" value="LSM14"/>
    <property type="match status" value="1"/>
</dbReference>
<feature type="compositionally biased region" description="Basic and acidic residues" evidence="3">
    <location>
        <begin position="953"/>
        <end position="975"/>
    </location>
</feature>
<feature type="domain" description="Sm" evidence="7">
    <location>
        <begin position="1"/>
        <end position="82"/>
    </location>
</feature>
<feature type="region of interest" description="Disordered" evidence="3">
    <location>
        <begin position="736"/>
        <end position="1099"/>
    </location>
</feature>
<evidence type="ECO:0000259" key="7">
    <source>
        <dbReference type="PROSITE" id="PS52002"/>
    </source>
</evidence>
<reference evidence="8" key="1">
    <citation type="submission" date="2014-09" db="EMBL/GenBank/DDBJ databases">
        <title>Draft genome sequence of an oleaginous Mucoromycotina fungus Mucor ambiguus NBRC6742.</title>
        <authorList>
            <person name="Takeda I."/>
            <person name="Yamane N."/>
            <person name="Morita T."/>
            <person name="Tamano K."/>
            <person name="Machida M."/>
            <person name="Baker S."/>
            <person name="Koike H."/>
        </authorList>
    </citation>
    <scope>NUCLEOTIDE SEQUENCE</scope>
    <source>
        <strain evidence="8">NBRC 6742</strain>
    </source>
</reference>
<dbReference type="PROSITE" id="PS51513">
    <property type="entry name" value="FFD"/>
    <property type="match status" value="1"/>
</dbReference>
<accession>A0A0C9MAW3</accession>
<feature type="compositionally biased region" description="Pro residues" evidence="3">
    <location>
        <begin position="84"/>
        <end position="94"/>
    </location>
</feature>
<dbReference type="AlphaFoldDB" id="A0A0C9MAW3"/>
<dbReference type="InterPro" id="IPR019050">
    <property type="entry name" value="FDF_dom"/>
</dbReference>
<feature type="short sequence motif" description="FFD box" evidence="1">
    <location>
        <begin position="312"/>
        <end position="328"/>
    </location>
</feature>
<dbReference type="PROSITE" id="PS51512">
    <property type="entry name" value="DFDF"/>
    <property type="match status" value="1"/>
</dbReference>
<feature type="compositionally biased region" description="Pro residues" evidence="3">
    <location>
        <begin position="119"/>
        <end position="137"/>
    </location>
</feature>
<feature type="compositionally biased region" description="Low complexity" evidence="3">
    <location>
        <begin position="646"/>
        <end position="666"/>
    </location>
</feature>
<keyword evidence="9" id="KW-1185">Reference proteome</keyword>
<dbReference type="Pfam" id="PF09532">
    <property type="entry name" value="FDF"/>
    <property type="match status" value="1"/>
</dbReference>
<feature type="compositionally biased region" description="Polar residues" evidence="3">
    <location>
        <begin position="1065"/>
        <end position="1075"/>
    </location>
</feature>
<dbReference type="InterPro" id="IPR025609">
    <property type="entry name" value="Lsm14-like_N"/>
</dbReference>
<feature type="compositionally biased region" description="Polar residues" evidence="3">
    <location>
        <begin position="254"/>
        <end position="269"/>
    </location>
</feature>
<proteinExistence type="predicted"/>
<evidence type="ECO:0000313" key="8">
    <source>
        <dbReference type="EMBL" id="GAN04489.1"/>
    </source>
</evidence>
<feature type="compositionally biased region" description="Polar residues" evidence="3">
    <location>
        <begin position="147"/>
        <end position="156"/>
    </location>
</feature>
<feature type="compositionally biased region" description="Polar residues" evidence="3">
    <location>
        <begin position="631"/>
        <end position="645"/>
    </location>
</feature>
<feature type="compositionally biased region" description="Polar residues" evidence="3">
    <location>
        <begin position="900"/>
        <end position="918"/>
    </location>
</feature>
<feature type="short sequence motif" description="TFG box" evidence="2">
    <location>
        <begin position="340"/>
        <end position="360"/>
    </location>
</feature>
<feature type="compositionally biased region" description="Basic residues" evidence="3">
    <location>
        <begin position="780"/>
        <end position="790"/>
    </location>
</feature>
<feature type="region of interest" description="Disordered" evidence="3">
    <location>
        <begin position="368"/>
        <end position="400"/>
    </location>
</feature>
<dbReference type="SUPFAM" id="SSF50182">
    <property type="entry name" value="Sm-like ribonucleoproteins"/>
    <property type="match status" value="1"/>
</dbReference>
<dbReference type="SMART" id="SM01199">
    <property type="entry name" value="FDF"/>
    <property type="match status" value="1"/>
</dbReference>
<organism evidence="8">
    <name type="scientific">Mucor ambiguus</name>
    <dbReference type="NCBI Taxonomy" id="91626"/>
    <lineage>
        <taxon>Eukaryota</taxon>
        <taxon>Fungi</taxon>
        <taxon>Fungi incertae sedis</taxon>
        <taxon>Mucoromycota</taxon>
        <taxon>Mucoromycotina</taxon>
        <taxon>Mucoromycetes</taxon>
        <taxon>Mucorales</taxon>
        <taxon>Mucorineae</taxon>
        <taxon>Mucoraceae</taxon>
        <taxon>Mucor</taxon>
    </lineage>
</organism>
<feature type="compositionally biased region" description="Low complexity" evidence="3">
    <location>
        <begin position="232"/>
        <end position="253"/>
    </location>
</feature>
<name>A0A0C9MAW3_9FUNG</name>
<feature type="domain" description="TFG box profile" evidence="6">
    <location>
        <begin position="340"/>
        <end position="360"/>
    </location>
</feature>
<sequence length="1237" mass="137306">MAGENYIGSKISLISLSDIRYVGILHSINAQDSTVGLKQVRSFGTEGRRGKPEEEILASDNVFDYVVFRGSDIKDLQVFEAPPKSTPPPQPTMPQDPAIMSMSGYPPMNPYMNNNMYMQPPPQQAPPQQPPKQPQQPPQQQQQQQQRPTNDSSYWQPSYPAESKVDQTQLEKNTLDELKAELEETDALQPTINEAAIEQLAKRVSELNTGDDAAIGSKPSADEQQPRRRYDNSNNNNNYRNRNNRYNNNSNNNFGDRQYNNNKNKSEFSIPNSEFDFEASNAKFDKSEVVKKDGEEVNDEEAEEIEIPHSDEFYDKTSSFFDNISCESKERNEQRQQNEPRRSHFHEERKLNLETFGQATVDQSRYRNNYRGRGGYRGGRGGNTYYRNNNRNNNNYNNNNNNSYRQNIYLIKPVDYYAPLIERVNNLIIPEVLFADNCSQSSHVIQSAENTLYIYRATETETQAYFYSLNTMNLDYCIHKFESKPQPADELNDLFVDEHFDKFKPSHLVVNLLGEEGVCMNLSEYEGLYKLKFLMKLWELCAGLLVCHVLSFLFVPYLDLYDGNLVFSTVAFIIALLMGNWGPPEIPDELVPVGEDDSDSFDGGNDGNQDDGDQVAGNQDAGPSKKKTDCNTHGQDTFGQGTSTSTETRGTVPTATTTTATTGDTGFTRTCGLMLINAGPSQETKSIAIVKPTTGTNTSTAGTTFATEPATGTASGIATDIFATIASGTDINFGVNAGTETQNSDQSGNNVSGGDAHEDDGQCNQPSQPDPSNQLDQPERHKRTRIRHRKPMWERRLKQARQAGQFGQSDSPQQLGSFVQPNQSVTSSPLNQSTPPSPPVQPGASGQPSSTSSPQQPGSSTPVYQPIPSVQDTVNPEAYGEEQSNNKENNCPDSDKSNDTESGNSDNQVQRSVESGEQQLEESAEEKRSKKKTENIDKESLYRLQAQLGQEGKSQRILEAKEKKEEAKRLRRENSRVSGGQQHQQQKKQTEDEKKTMEDAKKKQEEEKAKLKPEEEDKKKAEEEEYNSYSSGGFNTKVKGKQMADMDARNQDPIPHKSYWDVSSVAASKQSSEPWSSLFDEPNDNSREPSKPESVAEYSWNQSPALSGCFHLANMNPVTRARATTAADNSGATVSTATGRESASSGSSSSAQRCSNQQNAFAIRLQGILRRAGSSDSGKTSKQPSESSRSSSLSTHLSPAVMFPFLSDDSSTVESSHAFPDNASIALIKESASKEEE</sequence>
<feature type="compositionally biased region" description="Basic and acidic residues" evidence="3">
    <location>
        <begin position="925"/>
        <end position="941"/>
    </location>
</feature>
<feature type="region of interest" description="Disordered" evidence="3">
    <location>
        <begin position="79"/>
        <end position="98"/>
    </location>
</feature>
<dbReference type="SMART" id="SM01271">
    <property type="entry name" value="LSM14"/>
    <property type="match status" value="1"/>
</dbReference>
<feature type="compositionally biased region" description="Polar residues" evidence="3">
    <location>
        <begin position="882"/>
        <end position="892"/>
    </location>
</feature>
<evidence type="ECO:0000259" key="4">
    <source>
        <dbReference type="PROSITE" id="PS51512"/>
    </source>
</evidence>
<feature type="compositionally biased region" description="Low complexity" evidence="3">
    <location>
        <begin position="383"/>
        <end position="400"/>
    </location>
</feature>
<dbReference type="CDD" id="cd01736">
    <property type="entry name" value="LSm14_N"/>
    <property type="match status" value="1"/>
</dbReference>
<feature type="compositionally biased region" description="Basic and acidic residues" evidence="3">
    <location>
        <begin position="1042"/>
        <end position="1059"/>
    </location>
</feature>
<dbReference type="Gene3D" id="2.30.30.100">
    <property type="match status" value="1"/>
</dbReference>
<feature type="compositionally biased region" description="Low complexity" evidence="3">
    <location>
        <begin position="1181"/>
        <end position="1195"/>
    </location>
</feature>
<dbReference type="GO" id="GO:0000932">
    <property type="term" value="C:P-body"/>
    <property type="evidence" value="ECO:0007669"/>
    <property type="project" value="TreeGrafter"/>
</dbReference>
<dbReference type="InterPro" id="IPR010920">
    <property type="entry name" value="LSM_dom_sf"/>
</dbReference>
<feature type="domain" description="DFDF" evidence="4">
    <location>
        <begin position="263"/>
        <end position="299"/>
    </location>
</feature>
<evidence type="ECO:0000259" key="6">
    <source>
        <dbReference type="PROSITE" id="PS51536"/>
    </source>
</evidence>
<feature type="compositionally biased region" description="Basic and acidic residues" evidence="3">
    <location>
        <begin position="220"/>
        <end position="231"/>
    </location>
</feature>
<evidence type="ECO:0000256" key="1">
    <source>
        <dbReference type="PROSITE-ProRule" id="PRU00846"/>
    </source>
</evidence>
<feature type="compositionally biased region" description="Low complexity" evidence="3">
    <location>
        <begin position="1135"/>
        <end position="1160"/>
    </location>
</feature>
<feature type="compositionally biased region" description="Polar residues" evidence="3">
    <location>
        <begin position="762"/>
        <end position="776"/>
    </location>
</feature>
<dbReference type="InterPro" id="IPR047575">
    <property type="entry name" value="Sm"/>
</dbReference>
<feature type="compositionally biased region" description="Polar residues" evidence="3">
    <location>
        <begin position="805"/>
        <end position="834"/>
    </location>
</feature>
<evidence type="ECO:0000256" key="2">
    <source>
        <dbReference type="PROSITE-ProRule" id="PRU00869"/>
    </source>
</evidence>
<dbReference type="EMBL" id="DF836354">
    <property type="protein sequence ID" value="GAN04489.1"/>
    <property type="molecule type" value="Genomic_DNA"/>
</dbReference>
<feature type="region of interest" description="Disordered" evidence="3">
    <location>
        <begin position="1121"/>
        <end position="1195"/>
    </location>
</feature>
<feature type="compositionally biased region" description="Low complexity" evidence="3">
    <location>
        <begin position="842"/>
        <end position="862"/>
    </location>
</feature>
<dbReference type="InterPro" id="IPR025762">
    <property type="entry name" value="DFDF"/>
</dbReference>
<feature type="compositionally biased region" description="Basic and acidic residues" evidence="3">
    <location>
        <begin position="988"/>
        <end position="1022"/>
    </location>
</feature>
<feature type="region of interest" description="Disordered" evidence="3">
    <location>
        <begin position="588"/>
        <end position="666"/>
    </location>
</feature>
<gene>
    <name evidence="8" type="ORF">MAM1_0065d03949</name>
</gene>
<dbReference type="Proteomes" id="UP000053815">
    <property type="component" value="Unassembled WGS sequence"/>
</dbReference>
<dbReference type="GO" id="GO:0034063">
    <property type="term" value="P:stress granule assembly"/>
    <property type="evidence" value="ECO:0007669"/>
    <property type="project" value="TreeGrafter"/>
</dbReference>